<protein>
    <recommendedName>
        <fullName evidence="3">Reverse transcriptase domain-containing protein</fullName>
    </recommendedName>
</protein>
<comment type="caution">
    <text evidence="1">The sequence shown here is derived from an EMBL/GenBank/DDBJ whole genome shotgun (WGS) entry which is preliminary data.</text>
</comment>
<name>A0ABQ5AI34_9ASTR</name>
<dbReference type="Proteomes" id="UP001151760">
    <property type="component" value="Unassembled WGS sequence"/>
</dbReference>
<dbReference type="EMBL" id="BQNB010012226">
    <property type="protein sequence ID" value="GJT00841.1"/>
    <property type="molecule type" value="Genomic_DNA"/>
</dbReference>
<reference evidence="1" key="1">
    <citation type="journal article" date="2022" name="Int. J. Mol. Sci.">
        <title>Draft Genome of Tanacetum Coccineum: Genomic Comparison of Closely Related Tanacetum-Family Plants.</title>
        <authorList>
            <person name="Yamashiro T."/>
            <person name="Shiraishi A."/>
            <person name="Nakayama K."/>
            <person name="Satake H."/>
        </authorList>
    </citation>
    <scope>NUCLEOTIDE SEQUENCE</scope>
</reference>
<keyword evidence="2" id="KW-1185">Reference proteome</keyword>
<evidence type="ECO:0000313" key="1">
    <source>
        <dbReference type="EMBL" id="GJT00841.1"/>
    </source>
</evidence>
<evidence type="ECO:0000313" key="2">
    <source>
        <dbReference type="Proteomes" id="UP001151760"/>
    </source>
</evidence>
<proteinExistence type="predicted"/>
<evidence type="ECO:0008006" key="3">
    <source>
        <dbReference type="Google" id="ProtNLM"/>
    </source>
</evidence>
<gene>
    <name evidence="1" type="ORF">Tco_0822010</name>
</gene>
<accession>A0ABQ5AI34</accession>
<reference evidence="1" key="2">
    <citation type="submission" date="2022-01" db="EMBL/GenBank/DDBJ databases">
        <authorList>
            <person name="Yamashiro T."/>
            <person name="Shiraishi A."/>
            <person name="Satake H."/>
            <person name="Nakayama K."/>
        </authorList>
    </citation>
    <scope>NUCLEOTIDE SEQUENCE</scope>
</reference>
<organism evidence="1 2">
    <name type="scientific">Tanacetum coccineum</name>
    <dbReference type="NCBI Taxonomy" id="301880"/>
    <lineage>
        <taxon>Eukaryota</taxon>
        <taxon>Viridiplantae</taxon>
        <taxon>Streptophyta</taxon>
        <taxon>Embryophyta</taxon>
        <taxon>Tracheophyta</taxon>
        <taxon>Spermatophyta</taxon>
        <taxon>Magnoliopsida</taxon>
        <taxon>eudicotyledons</taxon>
        <taxon>Gunneridae</taxon>
        <taxon>Pentapetalae</taxon>
        <taxon>asterids</taxon>
        <taxon>campanulids</taxon>
        <taxon>Asterales</taxon>
        <taxon>Asteraceae</taxon>
        <taxon>Asteroideae</taxon>
        <taxon>Anthemideae</taxon>
        <taxon>Anthemidinae</taxon>
        <taxon>Tanacetum</taxon>
    </lineage>
</organism>
<sequence>MVFFVISISSDSSKESVGTSTARVILFGTIPTTILPTTPTIDLPVIHDNTLLTPTISPTIPTIPPIAPTIQYTSLFINTDSSNSDNPNSPPLQDPYEIAVAQWRSRVVARSSPPSSPIHYILLAPPRLPCRLVVLVLPGHSIPIGRPYRTLPNGVLKMLTVRKDSDSLTDLEVSLEDGYVPYVPREVGLGVDVEDSYEPYTEPDIDTDIQADIDECIAYADAIRVIEDDVRESVREDVLDHVTTDGAVEVIESEQRLQGHRITGVDLEVTTMTERISALEWDNTRLKAISVPTATRSEMTQYAINELIAKRVDEALKPYDAARNPKIEAEIKNDQQDDHVEENVNHGNSYKNVNGNPNGTKGVVALTRWFEKMETVFHISNCPPRYQVKYATCTLLDGALTWWNSHKRTVGVDDAYAMTWKALMKLMTERFQELTLLCTKMVLEDEDKVEKYIGGLPDSIQGNVIAAEPVRL</sequence>